<dbReference type="PANTHER" id="PTHR14969:SF18">
    <property type="entry name" value="POLYISOPRENOID DIPHOSPHATE_PHOSPHATE PHOSPHOHYDROLASE PLPP6"/>
    <property type="match status" value="1"/>
</dbReference>
<evidence type="ECO:0000256" key="16">
    <source>
        <dbReference type="ARBA" id="ARBA00040581"/>
    </source>
</evidence>
<proteinExistence type="inferred from homology"/>
<dbReference type="AlphaFoldDB" id="A0A8C7FS75"/>
<keyword evidence="8 23" id="KW-1133">Transmembrane helix</keyword>
<name>A0A8C7FS75_ONCKI</name>
<keyword evidence="6" id="KW-0378">Hydrolase</keyword>
<comment type="catalytic activity">
    <reaction evidence="12">
        <text>(2E,6E)-farnesyl phosphate + H2O = (2E,6E)-farnesol + phosphate</text>
        <dbReference type="Rhea" id="RHEA:48132"/>
        <dbReference type="ChEBI" id="CHEBI:15377"/>
        <dbReference type="ChEBI" id="CHEBI:16619"/>
        <dbReference type="ChEBI" id="CHEBI:43474"/>
        <dbReference type="ChEBI" id="CHEBI:88226"/>
    </reaction>
    <physiologicalReaction direction="left-to-right" evidence="12">
        <dbReference type="Rhea" id="RHEA:48133"/>
    </physiologicalReaction>
</comment>
<dbReference type="Ensembl" id="ENSOKIT00005034331.1">
    <property type="protein sequence ID" value="ENSOKIP00005032510.1"/>
    <property type="gene ID" value="ENSOKIG00005013959.1"/>
</dbReference>
<evidence type="ECO:0000256" key="3">
    <source>
        <dbReference type="ARBA" id="ARBA00004540"/>
    </source>
</evidence>
<evidence type="ECO:0000259" key="24">
    <source>
        <dbReference type="SMART" id="SM00014"/>
    </source>
</evidence>
<evidence type="ECO:0000256" key="23">
    <source>
        <dbReference type="SAM" id="Phobius"/>
    </source>
</evidence>
<dbReference type="GO" id="GO:0042392">
    <property type="term" value="F:sphingosine-1-phosphate phosphatase activity"/>
    <property type="evidence" value="ECO:0007669"/>
    <property type="project" value="TreeGrafter"/>
</dbReference>
<sequence>CLFLFPHTSSLFLSLAKGVEFVVSYTVITLYVCVGAMCIAPNTICWMLVYLLVSLILDLILVGIVKAVVHRRRPSHNRMDIFATFSVDRYSFPPGHATRAAMCAHFLLVHLVLATPLRVLVFLWSGLVGLSRVLMGRHNMTEVLFGFLMGYCQYNLVEML</sequence>
<keyword evidence="5 23" id="KW-0812">Transmembrane</keyword>
<reference evidence="25" key="1">
    <citation type="submission" date="2025-08" db="UniProtKB">
        <authorList>
            <consortium name="Ensembl"/>
        </authorList>
    </citation>
    <scope>IDENTIFICATION</scope>
</reference>
<evidence type="ECO:0000256" key="6">
    <source>
        <dbReference type="ARBA" id="ARBA00022801"/>
    </source>
</evidence>
<evidence type="ECO:0000256" key="15">
    <source>
        <dbReference type="ARBA" id="ARBA00038898"/>
    </source>
</evidence>
<evidence type="ECO:0000313" key="26">
    <source>
        <dbReference type="Proteomes" id="UP000694557"/>
    </source>
</evidence>
<comment type="subcellular location">
    <subcellularLocation>
        <location evidence="2">Endoplasmic reticulum membrane</location>
        <topology evidence="2">Multi-pass membrane protein</topology>
    </subcellularLocation>
    <subcellularLocation>
        <location evidence="3">Nucleus inner membrane</location>
    </subcellularLocation>
</comment>
<evidence type="ECO:0000256" key="18">
    <source>
        <dbReference type="ARBA" id="ARBA00047907"/>
    </source>
</evidence>
<evidence type="ECO:0000313" key="25">
    <source>
        <dbReference type="Ensembl" id="ENSOKIP00005032510.1"/>
    </source>
</evidence>
<dbReference type="EC" id="3.6.1.68" evidence="15"/>
<organism evidence="25 26">
    <name type="scientific">Oncorhynchus kisutch</name>
    <name type="common">Coho salmon</name>
    <name type="synonym">Salmo kisutch</name>
    <dbReference type="NCBI Taxonomy" id="8019"/>
    <lineage>
        <taxon>Eukaryota</taxon>
        <taxon>Metazoa</taxon>
        <taxon>Chordata</taxon>
        <taxon>Craniata</taxon>
        <taxon>Vertebrata</taxon>
        <taxon>Euteleostomi</taxon>
        <taxon>Actinopterygii</taxon>
        <taxon>Neopterygii</taxon>
        <taxon>Teleostei</taxon>
        <taxon>Protacanthopterygii</taxon>
        <taxon>Salmoniformes</taxon>
        <taxon>Salmonidae</taxon>
        <taxon>Salmoninae</taxon>
        <taxon>Oncorhynchus</taxon>
    </lineage>
</organism>
<feature type="transmembrane region" description="Helical" evidence="23">
    <location>
        <begin position="21"/>
        <end position="42"/>
    </location>
</feature>
<evidence type="ECO:0000256" key="14">
    <source>
        <dbReference type="ARBA" id="ARBA00036255"/>
    </source>
</evidence>
<dbReference type="GO" id="GO:0006629">
    <property type="term" value="P:lipid metabolic process"/>
    <property type="evidence" value="ECO:0007669"/>
    <property type="project" value="UniProtKB-KW"/>
</dbReference>
<feature type="transmembrane region" description="Helical" evidence="23">
    <location>
        <begin position="106"/>
        <end position="127"/>
    </location>
</feature>
<feature type="transmembrane region" description="Helical" evidence="23">
    <location>
        <begin position="48"/>
        <end position="69"/>
    </location>
</feature>
<evidence type="ECO:0000256" key="21">
    <source>
        <dbReference type="ARBA" id="ARBA00048595"/>
    </source>
</evidence>
<evidence type="ECO:0000256" key="2">
    <source>
        <dbReference type="ARBA" id="ARBA00004477"/>
    </source>
</evidence>
<dbReference type="InterPro" id="IPR000326">
    <property type="entry name" value="PAP2/HPO"/>
</dbReference>
<evidence type="ECO:0000256" key="7">
    <source>
        <dbReference type="ARBA" id="ARBA00022824"/>
    </source>
</evidence>
<dbReference type="Proteomes" id="UP000694557">
    <property type="component" value="Unassembled WGS sequence"/>
</dbReference>
<comment type="similarity">
    <text evidence="4">Belongs to the PA-phosphatase related phosphoesterase family.</text>
</comment>
<evidence type="ECO:0000256" key="4">
    <source>
        <dbReference type="ARBA" id="ARBA00008816"/>
    </source>
</evidence>
<evidence type="ECO:0000256" key="10">
    <source>
        <dbReference type="ARBA" id="ARBA00023136"/>
    </source>
</evidence>
<evidence type="ECO:0000256" key="9">
    <source>
        <dbReference type="ARBA" id="ARBA00023098"/>
    </source>
</evidence>
<comment type="catalytic activity">
    <reaction evidence="20">
        <text>(2E,6E)-farnesyl diphosphate + H2O = (2E,6E)-farnesyl phosphate + phosphate + H(+)</text>
        <dbReference type="Rhea" id="RHEA:48128"/>
        <dbReference type="ChEBI" id="CHEBI:15377"/>
        <dbReference type="ChEBI" id="CHEBI:15378"/>
        <dbReference type="ChEBI" id="CHEBI:43474"/>
        <dbReference type="ChEBI" id="CHEBI:88226"/>
        <dbReference type="ChEBI" id="CHEBI:175763"/>
    </reaction>
    <physiologicalReaction direction="left-to-right" evidence="20">
        <dbReference type="Rhea" id="RHEA:48129"/>
    </physiologicalReaction>
</comment>
<evidence type="ECO:0000256" key="20">
    <source>
        <dbReference type="ARBA" id="ARBA00048426"/>
    </source>
</evidence>
<evidence type="ECO:0000256" key="17">
    <source>
        <dbReference type="ARBA" id="ARBA00042093"/>
    </source>
</evidence>
<comment type="catalytic activity">
    <reaction evidence="21">
        <text>(2E,6E,10E)-geranylgeranyl diphosphate + H2O = (2E,6E,10E)-geranylgeranyl phosphate + phosphate + H(+)</text>
        <dbReference type="Rhea" id="RHEA:68008"/>
        <dbReference type="ChEBI" id="CHEBI:15377"/>
        <dbReference type="ChEBI" id="CHEBI:15378"/>
        <dbReference type="ChEBI" id="CHEBI:43474"/>
        <dbReference type="ChEBI" id="CHEBI:58756"/>
        <dbReference type="ChEBI" id="CHEBI:144936"/>
    </reaction>
    <physiologicalReaction direction="left-to-right" evidence="21">
        <dbReference type="Rhea" id="RHEA:68009"/>
    </physiologicalReaction>
</comment>
<dbReference type="InterPro" id="IPR036938">
    <property type="entry name" value="PAP2/HPO_sf"/>
</dbReference>
<evidence type="ECO:0000256" key="5">
    <source>
        <dbReference type="ARBA" id="ARBA00022692"/>
    </source>
</evidence>
<dbReference type="Pfam" id="PF01569">
    <property type="entry name" value="PAP2"/>
    <property type="match status" value="1"/>
</dbReference>
<dbReference type="SUPFAM" id="SSF48317">
    <property type="entry name" value="Acid phosphatase/Vanadium-dependent haloperoxidase"/>
    <property type="match status" value="1"/>
</dbReference>
<accession>A0A8C7FS75</accession>
<dbReference type="GO" id="GO:0005789">
    <property type="term" value="C:endoplasmic reticulum membrane"/>
    <property type="evidence" value="ECO:0007669"/>
    <property type="project" value="UniProtKB-SubCell"/>
</dbReference>
<comment type="catalytic activity">
    <reaction evidence="1">
        <text>1,2-dihexadecanoyl-sn-glycero-3-phosphate + H2O = 1,2-dihexadecanoyl-sn-glycerol + phosphate</text>
        <dbReference type="Rhea" id="RHEA:43236"/>
        <dbReference type="ChEBI" id="CHEBI:15377"/>
        <dbReference type="ChEBI" id="CHEBI:43474"/>
        <dbReference type="ChEBI" id="CHEBI:72859"/>
        <dbReference type="ChEBI" id="CHEBI:82929"/>
    </reaction>
    <physiologicalReaction direction="left-to-right" evidence="1">
        <dbReference type="Rhea" id="RHEA:43237"/>
    </physiologicalReaction>
</comment>
<feature type="domain" description="Phosphatidic acid phosphatase type 2/haloperoxidase" evidence="24">
    <location>
        <begin position="47"/>
        <end position="158"/>
    </location>
</feature>
<evidence type="ECO:0000256" key="8">
    <source>
        <dbReference type="ARBA" id="ARBA00022989"/>
    </source>
</evidence>
<gene>
    <name evidence="25" type="primary">PLPP6</name>
</gene>
<comment type="catalytic activity">
    <reaction evidence="13">
        <text>(2E)-geranyl phosphate + H2O = (2E)-geraniol + phosphate</text>
        <dbReference type="Rhea" id="RHEA:68020"/>
        <dbReference type="ChEBI" id="CHEBI:15377"/>
        <dbReference type="ChEBI" id="CHEBI:17447"/>
        <dbReference type="ChEBI" id="CHEBI:43474"/>
        <dbReference type="ChEBI" id="CHEBI:88107"/>
    </reaction>
    <physiologicalReaction direction="left-to-right" evidence="13">
        <dbReference type="Rhea" id="RHEA:68021"/>
    </physiologicalReaction>
</comment>
<evidence type="ECO:0000256" key="1">
    <source>
        <dbReference type="ARBA" id="ARBA00001611"/>
    </source>
</evidence>
<reference evidence="25" key="2">
    <citation type="submission" date="2025-09" db="UniProtKB">
        <authorList>
            <consortium name="Ensembl"/>
        </authorList>
    </citation>
    <scope>IDENTIFICATION</scope>
</reference>
<keyword evidence="10 23" id="KW-0472">Membrane</keyword>
<evidence type="ECO:0000256" key="12">
    <source>
        <dbReference type="ARBA" id="ARBA00036036"/>
    </source>
</evidence>
<keyword evidence="26" id="KW-1185">Reference proteome</keyword>
<evidence type="ECO:0000256" key="11">
    <source>
        <dbReference type="ARBA" id="ARBA00023242"/>
    </source>
</evidence>
<dbReference type="SMART" id="SM00014">
    <property type="entry name" value="acidPPc"/>
    <property type="match status" value="1"/>
</dbReference>
<protein>
    <recommendedName>
        <fullName evidence="16">Polyisoprenoid diphosphate/phosphate phosphohydrolase PLPP6</fullName>
        <ecNumber evidence="15">3.6.1.68</ecNumber>
    </recommendedName>
    <alternativeName>
        <fullName evidence="17">Phospholipid phosphatase 6</fullName>
    </alternativeName>
</protein>
<keyword evidence="11" id="KW-0539">Nucleus</keyword>
<comment type="catalytic activity">
    <reaction evidence="22">
        <text>(2E)-geranyl diphosphate + H2O = (2E)-geranyl phosphate + phosphate + H(+)</text>
        <dbReference type="Rhea" id="RHEA:47944"/>
        <dbReference type="ChEBI" id="CHEBI:15377"/>
        <dbReference type="ChEBI" id="CHEBI:15378"/>
        <dbReference type="ChEBI" id="CHEBI:43474"/>
        <dbReference type="ChEBI" id="CHEBI:58057"/>
        <dbReference type="ChEBI" id="CHEBI:88107"/>
        <dbReference type="EC" id="3.6.1.68"/>
    </reaction>
    <physiologicalReaction direction="left-to-right" evidence="22">
        <dbReference type="Rhea" id="RHEA:47945"/>
    </physiologicalReaction>
</comment>
<dbReference type="GO" id="GO:0005637">
    <property type="term" value="C:nuclear inner membrane"/>
    <property type="evidence" value="ECO:0007669"/>
    <property type="project" value="UniProtKB-SubCell"/>
</dbReference>
<comment type="catalytic activity">
    <reaction evidence="14">
        <text>(2E,6E,10E)-geranylgeranyl phosphate + H2O = (2E,6E,10E)-geranylgeraniol + phosphate</text>
        <dbReference type="Rhea" id="RHEA:68016"/>
        <dbReference type="ChEBI" id="CHEBI:15377"/>
        <dbReference type="ChEBI" id="CHEBI:43474"/>
        <dbReference type="ChEBI" id="CHEBI:46762"/>
        <dbReference type="ChEBI" id="CHEBI:144936"/>
    </reaction>
    <physiologicalReaction direction="left-to-right" evidence="14">
        <dbReference type="Rhea" id="RHEA:68017"/>
    </physiologicalReaction>
</comment>
<dbReference type="Gene3D" id="1.20.144.10">
    <property type="entry name" value="Phosphatidic acid phosphatase type 2/haloperoxidase"/>
    <property type="match status" value="1"/>
</dbReference>
<comment type="catalytic activity">
    <reaction evidence="19">
        <text>presqualene diphosphate + H2O = presqualene phosphate + phosphate + H(+)</text>
        <dbReference type="Rhea" id="RHEA:67968"/>
        <dbReference type="ChEBI" id="CHEBI:15377"/>
        <dbReference type="ChEBI" id="CHEBI:15378"/>
        <dbReference type="ChEBI" id="CHEBI:43474"/>
        <dbReference type="ChEBI" id="CHEBI:57310"/>
        <dbReference type="ChEBI" id="CHEBI:176803"/>
    </reaction>
    <physiologicalReaction direction="left-to-right" evidence="19">
        <dbReference type="Rhea" id="RHEA:67969"/>
    </physiologicalReaction>
</comment>
<evidence type="ECO:0000256" key="13">
    <source>
        <dbReference type="ARBA" id="ARBA00036169"/>
    </source>
</evidence>
<evidence type="ECO:0000256" key="19">
    <source>
        <dbReference type="ARBA" id="ARBA00048331"/>
    </source>
</evidence>
<keyword evidence="9" id="KW-0443">Lipid metabolism</keyword>
<keyword evidence="7" id="KW-0256">Endoplasmic reticulum</keyword>
<dbReference type="PANTHER" id="PTHR14969">
    <property type="entry name" value="SPHINGOSINE-1-PHOSPHATE PHOSPHOHYDROLASE"/>
    <property type="match status" value="1"/>
</dbReference>
<dbReference type="GeneTree" id="ENSGT00940000160907"/>
<comment type="catalytic activity">
    <reaction evidence="18">
        <text>presqualene phosphate + H2O = presqualene alcohol + phosphate</text>
        <dbReference type="Rhea" id="RHEA:68024"/>
        <dbReference type="ChEBI" id="CHEBI:15377"/>
        <dbReference type="ChEBI" id="CHEBI:43474"/>
        <dbReference type="ChEBI" id="CHEBI:176803"/>
        <dbReference type="ChEBI" id="CHEBI:176962"/>
    </reaction>
    <physiologicalReaction direction="left-to-right" evidence="18">
        <dbReference type="Rhea" id="RHEA:68025"/>
    </physiologicalReaction>
</comment>
<evidence type="ECO:0000256" key="22">
    <source>
        <dbReference type="ARBA" id="ARBA00049227"/>
    </source>
</evidence>